<proteinExistence type="predicted"/>
<dbReference type="HOGENOM" id="CLU_1970616_0_0_1"/>
<accession>S8DVS0</accession>
<evidence type="ECO:0000256" key="1">
    <source>
        <dbReference type="SAM" id="MobiDB-lite"/>
    </source>
</evidence>
<name>S8DVS0_FOMSC</name>
<organism evidence="2 3">
    <name type="scientific">Fomitopsis schrenkii</name>
    <name type="common">Brown rot fungus</name>
    <dbReference type="NCBI Taxonomy" id="2126942"/>
    <lineage>
        <taxon>Eukaryota</taxon>
        <taxon>Fungi</taxon>
        <taxon>Dikarya</taxon>
        <taxon>Basidiomycota</taxon>
        <taxon>Agaricomycotina</taxon>
        <taxon>Agaricomycetes</taxon>
        <taxon>Polyporales</taxon>
        <taxon>Fomitopsis</taxon>
    </lineage>
</organism>
<feature type="region of interest" description="Disordered" evidence="1">
    <location>
        <begin position="1"/>
        <end position="127"/>
    </location>
</feature>
<feature type="compositionally biased region" description="Basic and acidic residues" evidence="1">
    <location>
        <begin position="111"/>
        <end position="127"/>
    </location>
</feature>
<dbReference type="AlphaFoldDB" id="S8DVS0"/>
<feature type="compositionally biased region" description="Basic and acidic residues" evidence="1">
    <location>
        <begin position="67"/>
        <end position="76"/>
    </location>
</feature>
<dbReference type="Proteomes" id="UP000015241">
    <property type="component" value="Unassembled WGS sequence"/>
</dbReference>
<gene>
    <name evidence="2" type="ORF">FOMPIDRAFT_1053065</name>
</gene>
<feature type="compositionally biased region" description="Polar residues" evidence="1">
    <location>
        <begin position="21"/>
        <end position="31"/>
    </location>
</feature>
<keyword evidence="3" id="KW-1185">Reference proteome</keyword>
<evidence type="ECO:0000313" key="2">
    <source>
        <dbReference type="EMBL" id="EPS96702.1"/>
    </source>
</evidence>
<dbReference type="EMBL" id="KE504185">
    <property type="protein sequence ID" value="EPS96702.1"/>
    <property type="molecule type" value="Genomic_DNA"/>
</dbReference>
<feature type="compositionally biased region" description="Basic and acidic residues" evidence="1">
    <location>
        <begin position="91"/>
        <end position="103"/>
    </location>
</feature>
<protein>
    <submittedName>
        <fullName evidence="2">Uncharacterized protein</fullName>
    </submittedName>
</protein>
<reference evidence="2 3" key="1">
    <citation type="journal article" date="2012" name="Science">
        <title>The Paleozoic origin of enzymatic lignin decomposition reconstructed from 31 fungal genomes.</title>
        <authorList>
            <person name="Floudas D."/>
            <person name="Binder M."/>
            <person name="Riley R."/>
            <person name="Barry K."/>
            <person name="Blanchette R.A."/>
            <person name="Henrissat B."/>
            <person name="Martinez A.T."/>
            <person name="Otillar R."/>
            <person name="Spatafora J.W."/>
            <person name="Yadav J.S."/>
            <person name="Aerts A."/>
            <person name="Benoit I."/>
            <person name="Boyd A."/>
            <person name="Carlson A."/>
            <person name="Copeland A."/>
            <person name="Coutinho P.M."/>
            <person name="de Vries R.P."/>
            <person name="Ferreira P."/>
            <person name="Findley K."/>
            <person name="Foster B."/>
            <person name="Gaskell J."/>
            <person name="Glotzer D."/>
            <person name="Gorecki P."/>
            <person name="Heitman J."/>
            <person name="Hesse C."/>
            <person name="Hori C."/>
            <person name="Igarashi K."/>
            <person name="Jurgens J.A."/>
            <person name="Kallen N."/>
            <person name="Kersten P."/>
            <person name="Kohler A."/>
            <person name="Kuees U."/>
            <person name="Kumar T.K.A."/>
            <person name="Kuo A."/>
            <person name="LaButti K."/>
            <person name="Larrondo L.F."/>
            <person name="Lindquist E."/>
            <person name="Ling A."/>
            <person name="Lombard V."/>
            <person name="Lucas S."/>
            <person name="Lundell T."/>
            <person name="Martin R."/>
            <person name="McLaughlin D.J."/>
            <person name="Morgenstern I."/>
            <person name="Morin E."/>
            <person name="Murat C."/>
            <person name="Nagy L.G."/>
            <person name="Nolan M."/>
            <person name="Ohm R.A."/>
            <person name="Patyshakuliyeva A."/>
            <person name="Rokas A."/>
            <person name="Ruiz-Duenas F.J."/>
            <person name="Sabat G."/>
            <person name="Salamov A."/>
            <person name="Samejima M."/>
            <person name="Schmutz J."/>
            <person name="Slot J.C."/>
            <person name="St John F."/>
            <person name="Stenlid J."/>
            <person name="Sun H."/>
            <person name="Sun S."/>
            <person name="Syed K."/>
            <person name="Tsang A."/>
            <person name="Wiebenga A."/>
            <person name="Young D."/>
            <person name="Pisabarro A."/>
            <person name="Eastwood D.C."/>
            <person name="Martin F."/>
            <person name="Cullen D."/>
            <person name="Grigoriev I.V."/>
            <person name="Hibbett D.S."/>
        </authorList>
    </citation>
    <scope>NUCLEOTIDE SEQUENCE</scope>
    <source>
        <strain evidence="3">FP-58527</strain>
    </source>
</reference>
<feature type="compositionally biased region" description="Basic residues" evidence="1">
    <location>
        <begin position="1"/>
        <end position="11"/>
    </location>
</feature>
<dbReference type="InParanoid" id="S8DVS0"/>
<evidence type="ECO:0000313" key="3">
    <source>
        <dbReference type="Proteomes" id="UP000015241"/>
    </source>
</evidence>
<sequence>MSPSRKMRSRTATRAASASKHANQPSLTSTKPVKGTKCGRSPSDAGPGPMSVEEQNQLNRLMAKKKRYEEQEEAARKANVHGKAAAMVAKEVAEKAADKDGQQRGRKKGRKQVESSDDKASGGRDSL</sequence>